<evidence type="ECO:0000313" key="2">
    <source>
        <dbReference type="Proteomes" id="UP000747110"/>
    </source>
</evidence>
<sequence>MPGGSSLGACCCFTRPAPAAVPLTPVAHIAFRSSHSGASALAAERNRSGVIRIYVVIIVVFANILIQGGNALAEVETRQLAPTAAAAGPSTVLRRGCRRSLLRHAAAVTPMLNEQSQGLLGGRSEGGSVQGL</sequence>
<evidence type="ECO:0000313" key="1">
    <source>
        <dbReference type="EMBL" id="GIL91418.1"/>
    </source>
</evidence>
<dbReference type="EMBL" id="BNCP01000064">
    <property type="protein sequence ID" value="GIL91418.1"/>
    <property type="molecule type" value="Genomic_DNA"/>
</dbReference>
<protein>
    <submittedName>
        <fullName evidence="1">Uncharacterized protein</fullName>
    </submittedName>
</protein>
<gene>
    <name evidence="1" type="ORF">Vretifemale_19038</name>
</gene>
<keyword evidence="2" id="KW-1185">Reference proteome</keyword>
<dbReference type="OrthoDB" id="291007at2759"/>
<accession>A0A8J4D2N4</accession>
<proteinExistence type="predicted"/>
<reference evidence="1" key="1">
    <citation type="journal article" date="2021" name="Proc. Natl. Acad. Sci. U.S.A.">
        <title>Three genomes in the algal genus Volvox reveal the fate of a haploid sex-determining region after a transition to homothallism.</title>
        <authorList>
            <person name="Yamamoto K."/>
            <person name="Hamaji T."/>
            <person name="Kawai-Toyooka H."/>
            <person name="Matsuzaki R."/>
            <person name="Takahashi F."/>
            <person name="Nishimura Y."/>
            <person name="Kawachi M."/>
            <person name="Noguchi H."/>
            <person name="Minakuchi Y."/>
            <person name="Umen J.G."/>
            <person name="Toyoda A."/>
            <person name="Nozaki H."/>
        </authorList>
    </citation>
    <scope>NUCLEOTIDE SEQUENCE</scope>
    <source>
        <strain evidence="1">NIES-3786</strain>
    </source>
</reference>
<dbReference type="Proteomes" id="UP000747110">
    <property type="component" value="Unassembled WGS sequence"/>
</dbReference>
<dbReference type="AlphaFoldDB" id="A0A8J4D2N4"/>
<organism evidence="1 2">
    <name type="scientific">Volvox reticuliferus</name>
    <dbReference type="NCBI Taxonomy" id="1737510"/>
    <lineage>
        <taxon>Eukaryota</taxon>
        <taxon>Viridiplantae</taxon>
        <taxon>Chlorophyta</taxon>
        <taxon>core chlorophytes</taxon>
        <taxon>Chlorophyceae</taxon>
        <taxon>CS clade</taxon>
        <taxon>Chlamydomonadales</taxon>
        <taxon>Volvocaceae</taxon>
        <taxon>Volvox</taxon>
    </lineage>
</organism>
<name>A0A8J4D2N4_9CHLO</name>
<comment type="caution">
    <text evidence="1">The sequence shown here is derived from an EMBL/GenBank/DDBJ whole genome shotgun (WGS) entry which is preliminary data.</text>
</comment>